<dbReference type="InterPro" id="IPR027417">
    <property type="entry name" value="P-loop_NTPase"/>
</dbReference>
<dbReference type="PANTHER" id="PTHR30050:SF4">
    <property type="entry name" value="ATP-BINDING PROTEIN RV3427C IN INSERTION SEQUENCE-RELATED"/>
    <property type="match status" value="1"/>
</dbReference>
<dbReference type="GO" id="GO:0005524">
    <property type="term" value="F:ATP binding"/>
    <property type="evidence" value="ECO:0007669"/>
    <property type="project" value="InterPro"/>
</dbReference>
<protein>
    <submittedName>
        <fullName evidence="2">DNA replication protein DnaC2</fullName>
    </submittedName>
</protein>
<dbReference type="InterPro" id="IPR002611">
    <property type="entry name" value="IstB_ATP-bd"/>
</dbReference>
<feature type="domain" description="IstB-like ATP-binding" evidence="1">
    <location>
        <begin position="168"/>
        <end position="298"/>
    </location>
</feature>
<dbReference type="Proteomes" id="UP000001299">
    <property type="component" value="Plasmid pCY186"/>
</dbReference>
<gene>
    <name evidence="2" type="primary">dnaC2</name>
    <name evidence="2" type="ordered locus">bpr_IV120</name>
</gene>
<proteinExistence type="predicted"/>
<dbReference type="Gene3D" id="3.40.50.300">
    <property type="entry name" value="P-loop containing nucleotide triphosphate hydrolases"/>
    <property type="match status" value="1"/>
</dbReference>
<dbReference type="PANTHER" id="PTHR30050">
    <property type="entry name" value="CHROMOSOMAL REPLICATION INITIATOR PROTEIN DNAA"/>
    <property type="match status" value="1"/>
</dbReference>
<keyword evidence="3" id="KW-1185">Reference proteome</keyword>
<dbReference type="RefSeq" id="WP_013283133.1">
    <property type="nucleotide sequence ID" value="NC_014390.1"/>
</dbReference>
<dbReference type="eggNOG" id="COG1484">
    <property type="taxonomic scope" value="Bacteria"/>
</dbReference>
<dbReference type="Pfam" id="PF01695">
    <property type="entry name" value="IstB_IS21"/>
    <property type="match status" value="1"/>
</dbReference>
<geneLocation type="plasmid" evidence="2 3">
    <name>pCY186</name>
</geneLocation>
<dbReference type="EMBL" id="CP001813">
    <property type="protein sequence ID" value="ADL36485.1"/>
    <property type="molecule type" value="Genomic_DNA"/>
</dbReference>
<dbReference type="AlphaFoldDB" id="E0S503"/>
<dbReference type="GO" id="GO:0006260">
    <property type="term" value="P:DNA replication"/>
    <property type="evidence" value="ECO:0007669"/>
    <property type="project" value="TreeGrafter"/>
</dbReference>
<evidence type="ECO:0000313" key="3">
    <source>
        <dbReference type="Proteomes" id="UP000001299"/>
    </source>
</evidence>
<name>E0S503_BUTPB</name>
<evidence type="ECO:0000313" key="2">
    <source>
        <dbReference type="EMBL" id="ADL36485.1"/>
    </source>
</evidence>
<keyword evidence="2" id="KW-0614">Plasmid</keyword>
<reference evidence="2 3" key="1">
    <citation type="journal article" date="2010" name="PLoS ONE">
        <title>The glycobiome of the rumen bacterium Butyrivibrio proteoclasticus B316(T) highlights adaptation to a polysaccharide-rich environment.</title>
        <authorList>
            <person name="Kelly W.J."/>
            <person name="Leahy S.C."/>
            <person name="Altermann E."/>
            <person name="Yeoman C.J."/>
            <person name="Dunne J.C."/>
            <person name="Kong Z."/>
            <person name="Pacheco D.M."/>
            <person name="Li D."/>
            <person name="Noel S.J."/>
            <person name="Moon C.D."/>
            <person name="Cookson A.L."/>
            <person name="Attwood G.T."/>
        </authorList>
    </citation>
    <scope>NUCLEOTIDE SEQUENCE [LARGE SCALE GENOMIC DNA]</scope>
    <source>
        <strain evidence="3">ATCC 51982 / DSM 14932 / B316</strain>
        <plasmid evidence="3">Plasmid pCY186</plasmid>
    </source>
</reference>
<dbReference type="NCBIfam" id="NF005304">
    <property type="entry name" value="PRK06835.1"/>
    <property type="match status" value="1"/>
</dbReference>
<organism evidence="2 3">
    <name type="scientific">Butyrivibrio proteoclasticus (strain ATCC 51982 / DSM 14932 / B316)</name>
    <name type="common">Clostridium proteoclasticum</name>
    <dbReference type="NCBI Taxonomy" id="515622"/>
    <lineage>
        <taxon>Bacteria</taxon>
        <taxon>Bacillati</taxon>
        <taxon>Bacillota</taxon>
        <taxon>Clostridia</taxon>
        <taxon>Lachnospirales</taxon>
        <taxon>Lachnospiraceae</taxon>
        <taxon>Butyrivibrio</taxon>
    </lineage>
</organism>
<dbReference type="SUPFAM" id="SSF52540">
    <property type="entry name" value="P-loop containing nucleoside triphosphate hydrolases"/>
    <property type="match status" value="1"/>
</dbReference>
<accession>E0S503</accession>
<dbReference type="KEGG" id="bpb:bpr_IV120"/>
<dbReference type="HOGENOM" id="CLU_062999_0_0_9"/>
<dbReference type="CDD" id="cd00009">
    <property type="entry name" value="AAA"/>
    <property type="match status" value="1"/>
</dbReference>
<evidence type="ECO:0000259" key="1">
    <source>
        <dbReference type="Pfam" id="PF01695"/>
    </source>
</evidence>
<sequence length="326" mass="37526">MPLTNNQYNSIMQQYEALHIRHRRERENRLQRIYDTIPEYKKLEEQTASASVEFGKRIISGESLDKGLLASKLNDLAAQKEKLLKDAGYASDFLEIGYVCKDCKDTGYIGNEKCHCFKQKIIETLYDKSNLRAMTKECNFENMTDSYYKGEDLTRFKGAKKAAEEFIASFNIDYQNLFFFGTVGTGKSFMSICIADELLKKGNSVIYFSSIGLFELISEYAFDFKNKAWLRTVYDDLYECDLLVVDDLGTEIMGSFVAKELFSLLEERGNRKKSTIITTNYSLEGLQSIYSDRIFSRITGNYKLLRLTGPDIRKEKKLAKKGKKSE</sequence>